<dbReference type="GO" id="GO:0008033">
    <property type="term" value="P:tRNA processing"/>
    <property type="evidence" value="ECO:0007669"/>
    <property type="project" value="InterPro"/>
</dbReference>
<comment type="caution">
    <text evidence="4">The sequence shown here is derived from an EMBL/GenBank/DDBJ whole genome shotgun (WGS) entry which is preliminary data.</text>
</comment>
<accession>A0A4R3KU33</accession>
<dbReference type="PIRSF" id="PIRSF004976">
    <property type="entry name" value="ATPase_YdaO"/>
    <property type="match status" value="1"/>
</dbReference>
<evidence type="ECO:0000259" key="3">
    <source>
        <dbReference type="Pfam" id="PF01171"/>
    </source>
</evidence>
<protein>
    <submittedName>
        <fullName evidence="4">tRNA(Ile)-lysidine synthetase-like protein</fullName>
    </submittedName>
</protein>
<keyword evidence="5" id="KW-1185">Reference proteome</keyword>
<keyword evidence="1" id="KW-0808">Transferase</keyword>
<dbReference type="InterPro" id="IPR011063">
    <property type="entry name" value="TilS/TtcA_N"/>
</dbReference>
<dbReference type="InterPro" id="IPR014729">
    <property type="entry name" value="Rossmann-like_a/b/a_fold"/>
</dbReference>
<sequence length="236" mass="27296">MKRILSLTRRCIQDFNMIDDGDKIGVGVSGGKDSLVLLKALKLYQNFSPKKFELEAFTVDLGFDNFDVKTIDNYCKSINVPFNLKRTHIKNIVFDIRKEKNPCSLCAKMRRGALHNALKEKGFNKLALGHHADDAIETLFLSMFYEGRLKTLPPKTFLTRKEIYVIRPFLYLDEKDIKGIVNKYKIPIVKNPCPVDKKTKREEIHNILMDIYKKIPGARDNILTALKNKDELSLWF</sequence>
<dbReference type="PANTHER" id="PTHR43686:SF1">
    <property type="entry name" value="AMINOTRAN_5 DOMAIN-CONTAINING PROTEIN"/>
    <property type="match status" value="1"/>
</dbReference>
<keyword evidence="2" id="KW-0547">Nucleotide-binding</keyword>
<dbReference type="Proteomes" id="UP000294567">
    <property type="component" value="Unassembled WGS sequence"/>
</dbReference>
<dbReference type="Pfam" id="PF01171">
    <property type="entry name" value="ATP_bind_3"/>
    <property type="match status" value="1"/>
</dbReference>
<dbReference type="SUPFAM" id="SSF52402">
    <property type="entry name" value="Adenine nucleotide alpha hydrolases-like"/>
    <property type="match status" value="1"/>
</dbReference>
<dbReference type="EMBL" id="SMAE01000008">
    <property type="protein sequence ID" value="TCS88547.1"/>
    <property type="molecule type" value="Genomic_DNA"/>
</dbReference>
<feature type="binding site" evidence="2">
    <location>
        <position position="59"/>
    </location>
    <ligand>
        <name>ATP</name>
        <dbReference type="ChEBI" id="CHEBI:30616"/>
    </ligand>
</feature>
<dbReference type="PANTHER" id="PTHR43686">
    <property type="entry name" value="SULFURTRANSFERASE-RELATED"/>
    <property type="match status" value="1"/>
</dbReference>
<gene>
    <name evidence="4" type="ORF">EDD65_10882</name>
</gene>
<dbReference type="CDD" id="cd24138">
    <property type="entry name" value="TtcA-like"/>
    <property type="match status" value="1"/>
</dbReference>
<name>A0A4R3KU33_9FIRM</name>
<keyword evidence="2" id="KW-0067">ATP-binding</keyword>
<dbReference type="GO" id="GO:0016740">
    <property type="term" value="F:transferase activity"/>
    <property type="evidence" value="ECO:0007669"/>
    <property type="project" value="UniProtKB-KW"/>
</dbReference>
<dbReference type="AlphaFoldDB" id="A0A4R3KU33"/>
<organism evidence="4 5">
    <name type="scientific">Keratinibaculum paraultunense</name>
    <dbReference type="NCBI Taxonomy" id="1278232"/>
    <lineage>
        <taxon>Bacteria</taxon>
        <taxon>Bacillati</taxon>
        <taxon>Bacillota</taxon>
        <taxon>Tissierellia</taxon>
        <taxon>Tissierellales</taxon>
        <taxon>Tepidimicrobiaceae</taxon>
        <taxon>Keratinibaculum</taxon>
    </lineage>
</organism>
<reference evidence="4 5" key="1">
    <citation type="submission" date="2019-03" db="EMBL/GenBank/DDBJ databases">
        <title>Genomic Encyclopedia of Type Strains, Phase IV (KMG-IV): sequencing the most valuable type-strain genomes for metagenomic binning, comparative biology and taxonomic classification.</title>
        <authorList>
            <person name="Goeker M."/>
        </authorList>
    </citation>
    <scope>NUCLEOTIDE SEQUENCE [LARGE SCALE GENOMIC DNA]</scope>
    <source>
        <strain evidence="4 5">DSM 26752</strain>
    </source>
</reference>
<dbReference type="OrthoDB" id="9801054at2"/>
<feature type="binding site" evidence="2">
    <location>
        <begin position="27"/>
        <end position="29"/>
    </location>
    <ligand>
        <name>ATP</name>
        <dbReference type="ChEBI" id="CHEBI:30616"/>
    </ligand>
</feature>
<dbReference type="InterPro" id="IPR035107">
    <property type="entry name" value="tRNA_thiolation_TtcA_Ctu1"/>
</dbReference>
<evidence type="ECO:0000313" key="4">
    <source>
        <dbReference type="EMBL" id="TCS88547.1"/>
    </source>
</evidence>
<evidence type="ECO:0000313" key="5">
    <source>
        <dbReference type="Proteomes" id="UP000294567"/>
    </source>
</evidence>
<feature type="binding site" evidence="2">
    <location>
        <position position="33"/>
    </location>
    <ligand>
        <name>ATP</name>
        <dbReference type="ChEBI" id="CHEBI:30616"/>
    </ligand>
</feature>
<evidence type="ECO:0000256" key="2">
    <source>
        <dbReference type="PIRSR" id="PIRSR004976-51"/>
    </source>
</evidence>
<feature type="binding site" evidence="2">
    <location>
        <position position="129"/>
    </location>
    <ligand>
        <name>ATP</name>
        <dbReference type="ChEBI" id="CHEBI:30616"/>
    </ligand>
</feature>
<evidence type="ECO:0000256" key="1">
    <source>
        <dbReference type="ARBA" id="ARBA00022679"/>
    </source>
</evidence>
<feature type="domain" description="tRNA(Ile)-lysidine/2-thiocytidine synthase N-terminal" evidence="3">
    <location>
        <begin position="24"/>
        <end position="204"/>
    </location>
</feature>
<dbReference type="Gene3D" id="3.40.50.620">
    <property type="entry name" value="HUPs"/>
    <property type="match status" value="1"/>
</dbReference>
<dbReference type="GO" id="GO:0005524">
    <property type="term" value="F:ATP binding"/>
    <property type="evidence" value="ECO:0007669"/>
    <property type="project" value="UniProtKB-KW"/>
</dbReference>
<feature type="binding site" evidence="2">
    <location>
        <position position="134"/>
    </location>
    <ligand>
        <name>ATP</name>
        <dbReference type="ChEBI" id="CHEBI:30616"/>
    </ligand>
</feature>
<dbReference type="RefSeq" id="WP_132028074.1">
    <property type="nucleotide sequence ID" value="NZ_CP068564.1"/>
</dbReference>
<proteinExistence type="predicted"/>